<comment type="caution">
    <text evidence="3">The sequence shown here is derived from an EMBL/GenBank/DDBJ whole genome shotgun (WGS) entry which is preliminary data.</text>
</comment>
<dbReference type="Gene3D" id="3.30.1340.30">
    <property type="match status" value="3"/>
</dbReference>
<sequence length="215" mass="23328">MTDKQLRQDIIDELDFEPSIDAADIGVAVDQGVVTLTGHVCSYSDKLTTLDIVENVVGVRAIADELEVRPIGAHITADDEIAKRVANLLNWNISVPEDKIHATVAKGRVTLEGDVEWRYQADAAVRAIGRLTGVIGINNHLKVRPAVKASDVSERIKKTLVRDAELDATGIRVAVHDGTVTLEGKVRYLGERRSAERAAWAAPGVTNVIDHLAVM</sequence>
<gene>
    <name evidence="3" type="ORF">B30_01820</name>
</gene>
<dbReference type="Pfam" id="PF04972">
    <property type="entry name" value="BON"/>
    <property type="match status" value="3"/>
</dbReference>
<evidence type="ECO:0000256" key="1">
    <source>
        <dbReference type="ARBA" id="ARBA00022729"/>
    </source>
</evidence>
<dbReference type="STRING" id="1208323.B30_01820"/>
<evidence type="ECO:0000313" key="3">
    <source>
        <dbReference type="EMBL" id="EKE74424.1"/>
    </source>
</evidence>
<organism evidence="3 4">
    <name type="scientific">Celeribacter baekdonensis B30</name>
    <dbReference type="NCBI Taxonomy" id="1208323"/>
    <lineage>
        <taxon>Bacteria</taxon>
        <taxon>Pseudomonadati</taxon>
        <taxon>Pseudomonadota</taxon>
        <taxon>Alphaproteobacteria</taxon>
        <taxon>Rhodobacterales</taxon>
        <taxon>Roseobacteraceae</taxon>
        <taxon>Celeribacter</taxon>
    </lineage>
</organism>
<dbReference type="InterPro" id="IPR014004">
    <property type="entry name" value="Transpt-assoc_nodulatn_dom_bac"/>
</dbReference>
<dbReference type="eggNOG" id="COG2823">
    <property type="taxonomic scope" value="Bacteria"/>
</dbReference>
<keyword evidence="1" id="KW-0732">Signal</keyword>
<name>K2JVS9_9RHOB</name>
<dbReference type="PANTHER" id="PTHR34606:SF4">
    <property type="entry name" value="OUTER MEMBRANE LIPOPROTEIN DOLP"/>
    <property type="match status" value="1"/>
</dbReference>
<dbReference type="AlphaFoldDB" id="K2JVS9"/>
<dbReference type="InterPro" id="IPR051686">
    <property type="entry name" value="Lipoprotein_DolP"/>
</dbReference>
<dbReference type="InterPro" id="IPR007055">
    <property type="entry name" value="BON_dom"/>
</dbReference>
<feature type="domain" description="BON" evidence="2">
    <location>
        <begin position="77"/>
        <end position="145"/>
    </location>
</feature>
<dbReference type="OrthoDB" id="680465at2"/>
<protein>
    <submittedName>
        <fullName evidence="3">Transport-associated protein</fullName>
    </submittedName>
</protein>
<dbReference type="PANTHER" id="PTHR34606">
    <property type="entry name" value="BON DOMAIN-CONTAINING PROTEIN"/>
    <property type="match status" value="1"/>
</dbReference>
<evidence type="ECO:0000313" key="4">
    <source>
        <dbReference type="Proteomes" id="UP000006762"/>
    </source>
</evidence>
<dbReference type="PROSITE" id="PS50914">
    <property type="entry name" value="BON"/>
    <property type="match status" value="3"/>
</dbReference>
<dbReference type="SMART" id="SM00749">
    <property type="entry name" value="BON"/>
    <property type="match status" value="3"/>
</dbReference>
<feature type="domain" description="BON" evidence="2">
    <location>
        <begin position="148"/>
        <end position="215"/>
    </location>
</feature>
<proteinExistence type="predicted"/>
<evidence type="ECO:0000259" key="2">
    <source>
        <dbReference type="PROSITE" id="PS50914"/>
    </source>
</evidence>
<dbReference type="PATRIC" id="fig|1208323.3.peg.376"/>
<dbReference type="Proteomes" id="UP000006762">
    <property type="component" value="Unassembled WGS sequence"/>
</dbReference>
<feature type="domain" description="BON" evidence="2">
    <location>
        <begin position="2"/>
        <end position="70"/>
    </location>
</feature>
<reference evidence="3 4" key="1">
    <citation type="submission" date="2012-09" db="EMBL/GenBank/DDBJ databases">
        <title>Celeribacter baekdonensis B30 Genome Sequencing.</title>
        <authorList>
            <person name="Wang W."/>
        </authorList>
    </citation>
    <scope>NUCLEOTIDE SEQUENCE [LARGE SCALE GENOMIC DNA]</scope>
    <source>
        <strain evidence="3 4">B30</strain>
    </source>
</reference>
<dbReference type="RefSeq" id="WP_009570272.1">
    <property type="nucleotide sequence ID" value="NZ_AMRK01000001.1"/>
</dbReference>
<keyword evidence="4" id="KW-1185">Reference proteome</keyword>
<accession>K2JVS9</accession>
<dbReference type="EMBL" id="AMRK01000001">
    <property type="protein sequence ID" value="EKE74424.1"/>
    <property type="molecule type" value="Genomic_DNA"/>
</dbReference>